<name>A0ABR2PWH1_9ROSI</name>
<dbReference type="Gene3D" id="3.30.530.20">
    <property type="match status" value="1"/>
</dbReference>
<dbReference type="PANTHER" id="PTHR45654">
    <property type="entry name" value="HOMEOBOX-LEUCINE ZIPPER PROTEIN MERISTEM L1"/>
    <property type="match status" value="1"/>
</dbReference>
<dbReference type="EMBL" id="JBBPBN010000050">
    <property type="protein sequence ID" value="KAK8992770.1"/>
    <property type="molecule type" value="Genomic_DNA"/>
</dbReference>
<accession>A0ABR2PWH1</accession>
<feature type="domain" description="START" evidence="6">
    <location>
        <begin position="1"/>
        <end position="116"/>
    </location>
</feature>
<comment type="caution">
    <text evidence="7">The sequence shown here is derived from an EMBL/GenBank/DDBJ whole genome shotgun (WGS) entry which is preliminary data.</text>
</comment>
<proteinExistence type="predicted"/>
<evidence type="ECO:0000256" key="5">
    <source>
        <dbReference type="ARBA" id="ARBA00023242"/>
    </source>
</evidence>
<keyword evidence="5" id="KW-0539">Nucleus</keyword>
<protein>
    <recommendedName>
        <fullName evidence="6">START domain-containing protein</fullName>
    </recommendedName>
</protein>
<evidence type="ECO:0000256" key="4">
    <source>
        <dbReference type="ARBA" id="ARBA00023163"/>
    </source>
</evidence>
<dbReference type="Pfam" id="PF25797">
    <property type="entry name" value="PDF2_C"/>
    <property type="match status" value="1"/>
</dbReference>
<dbReference type="SUPFAM" id="SSF55961">
    <property type="entry name" value="Bet v1-like"/>
    <property type="match status" value="1"/>
</dbReference>
<keyword evidence="2" id="KW-0238">DNA-binding</keyword>
<gene>
    <name evidence="7" type="ORF">V6N11_048840</name>
</gene>
<reference evidence="7 8" key="1">
    <citation type="journal article" date="2024" name="G3 (Bethesda)">
        <title>Genome assembly of Hibiscus sabdariffa L. provides insights into metabolisms of medicinal natural products.</title>
        <authorList>
            <person name="Kim T."/>
        </authorList>
    </citation>
    <scope>NUCLEOTIDE SEQUENCE [LARGE SCALE GENOMIC DNA]</scope>
    <source>
        <strain evidence="7">TK-2024</strain>
        <tissue evidence="7">Old leaves</tissue>
    </source>
</reference>
<sequence>MFAELQMLTPLVPTRQVYFARYCKRFGAQQWVIVDVSVDKVEENMDASLLKCRKRPSGCIIQESSNGHCKVIWVEHLECQKSAIHALYRTLIGSSLAFGARHWMATLQLQCERLVFFMATNVPTKDSTETKLVATKYYFDHLKSIANLAKGQEHGNVVTIQTIKSKENNTMWMLQDSRTNAFESMVVFAPVDITGMQSVTAGYDSSNIATLPSGFSILPDRLESRPSLITSRHKKSIDVEGGSLLTIAFQILTNNSRLPN</sequence>
<dbReference type="InterPro" id="IPR002913">
    <property type="entry name" value="START_lipid-bd_dom"/>
</dbReference>
<organism evidence="7 8">
    <name type="scientific">Hibiscus sabdariffa</name>
    <name type="common">roselle</name>
    <dbReference type="NCBI Taxonomy" id="183260"/>
    <lineage>
        <taxon>Eukaryota</taxon>
        <taxon>Viridiplantae</taxon>
        <taxon>Streptophyta</taxon>
        <taxon>Embryophyta</taxon>
        <taxon>Tracheophyta</taxon>
        <taxon>Spermatophyta</taxon>
        <taxon>Magnoliopsida</taxon>
        <taxon>eudicotyledons</taxon>
        <taxon>Gunneridae</taxon>
        <taxon>Pentapetalae</taxon>
        <taxon>rosids</taxon>
        <taxon>malvids</taxon>
        <taxon>Malvales</taxon>
        <taxon>Malvaceae</taxon>
        <taxon>Malvoideae</taxon>
        <taxon>Hibiscus</taxon>
    </lineage>
</organism>
<evidence type="ECO:0000256" key="1">
    <source>
        <dbReference type="ARBA" id="ARBA00023015"/>
    </source>
</evidence>
<dbReference type="Proteomes" id="UP001396334">
    <property type="component" value="Unassembled WGS sequence"/>
</dbReference>
<dbReference type="PROSITE" id="PS50848">
    <property type="entry name" value="START"/>
    <property type="match status" value="1"/>
</dbReference>
<evidence type="ECO:0000256" key="3">
    <source>
        <dbReference type="ARBA" id="ARBA00023155"/>
    </source>
</evidence>
<evidence type="ECO:0000256" key="2">
    <source>
        <dbReference type="ARBA" id="ARBA00023125"/>
    </source>
</evidence>
<evidence type="ECO:0000313" key="8">
    <source>
        <dbReference type="Proteomes" id="UP001396334"/>
    </source>
</evidence>
<dbReference type="InterPro" id="IPR057993">
    <property type="entry name" value="HD-Zip_IV_C"/>
</dbReference>
<keyword evidence="8" id="KW-1185">Reference proteome</keyword>
<keyword evidence="3" id="KW-0371">Homeobox</keyword>
<keyword evidence="1" id="KW-0805">Transcription regulation</keyword>
<dbReference type="InterPro" id="IPR042160">
    <property type="entry name" value="HD-Zip_IV"/>
</dbReference>
<dbReference type="Pfam" id="PF01852">
    <property type="entry name" value="START"/>
    <property type="match status" value="1"/>
</dbReference>
<evidence type="ECO:0000259" key="6">
    <source>
        <dbReference type="PROSITE" id="PS50848"/>
    </source>
</evidence>
<dbReference type="PANTHER" id="PTHR45654:SF24">
    <property type="entry name" value="HOMEOBOX-LEUCINE ZIPPER PROTEIN GLABRA 2"/>
    <property type="match status" value="1"/>
</dbReference>
<dbReference type="InterPro" id="IPR023393">
    <property type="entry name" value="START-like_dom_sf"/>
</dbReference>
<evidence type="ECO:0000313" key="7">
    <source>
        <dbReference type="EMBL" id="KAK8992770.1"/>
    </source>
</evidence>
<keyword evidence="4" id="KW-0804">Transcription</keyword>